<dbReference type="AlphaFoldDB" id="A0AAW1U7X4"/>
<proteinExistence type="predicted"/>
<sequence>AIAVPSVCYQMHDTHVAVSQQVVNTNSTNIDKENVCFKGLMTYSFIAAGVNRRKQYTSDEVNELYCRTVKVYLSEFLTSDLLSYFTENVKYVGKFIL</sequence>
<keyword evidence="2" id="KW-1185">Reference proteome</keyword>
<feature type="non-terminal residue" evidence="1">
    <location>
        <position position="1"/>
    </location>
</feature>
<dbReference type="Proteomes" id="UP001431783">
    <property type="component" value="Unassembled WGS sequence"/>
</dbReference>
<dbReference type="EMBL" id="JARQZJ010000038">
    <property type="protein sequence ID" value="KAK9876756.1"/>
    <property type="molecule type" value="Genomic_DNA"/>
</dbReference>
<reference evidence="1 2" key="1">
    <citation type="submission" date="2023-03" db="EMBL/GenBank/DDBJ databases">
        <title>Genome insight into feeding habits of ladybird beetles.</title>
        <authorList>
            <person name="Li H.-S."/>
            <person name="Huang Y.-H."/>
            <person name="Pang H."/>
        </authorList>
    </citation>
    <scope>NUCLEOTIDE SEQUENCE [LARGE SCALE GENOMIC DNA]</scope>
    <source>
        <strain evidence="1">SYSU_2023b</strain>
        <tissue evidence="1">Whole body</tissue>
    </source>
</reference>
<accession>A0AAW1U7X4</accession>
<organism evidence="1 2">
    <name type="scientific">Henosepilachna vigintioctopunctata</name>
    <dbReference type="NCBI Taxonomy" id="420089"/>
    <lineage>
        <taxon>Eukaryota</taxon>
        <taxon>Metazoa</taxon>
        <taxon>Ecdysozoa</taxon>
        <taxon>Arthropoda</taxon>
        <taxon>Hexapoda</taxon>
        <taxon>Insecta</taxon>
        <taxon>Pterygota</taxon>
        <taxon>Neoptera</taxon>
        <taxon>Endopterygota</taxon>
        <taxon>Coleoptera</taxon>
        <taxon>Polyphaga</taxon>
        <taxon>Cucujiformia</taxon>
        <taxon>Coccinelloidea</taxon>
        <taxon>Coccinellidae</taxon>
        <taxon>Epilachninae</taxon>
        <taxon>Epilachnini</taxon>
        <taxon>Henosepilachna</taxon>
    </lineage>
</organism>
<protein>
    <submittedName>
        <fullName evidence="1">Uncharacterized protein</fullName>
    </submittedName>
</protein>
<gene>
    <name evidence="1" type="ORF">WA026_014994</name>
</gene>
<name>A0AAW1U7X4_9CUCU</name>
<comment type="caution">
    <text evidence="1">The sequence shown here is derived from an EMBL/GenBank/DDBJ whole genome shotgun (WGS) entry which is preliminary data.</text>
</comment>
<evidence type="ECO:0000313" key="2">
    <source>
        <dbReference type="Proteomes" id="UP001431783"/>
    </source>
</evidence>
<evidence type="ECO:0000313" key="1">
    <source>
        <dbReference type="EMBL" id="KAK9876756.1"/>
    </source>
</evidence>